<organism evidence="5 6">
    <name type="scientific">Flavobacterium cupreum</name>
    <dbReference type="NCBI Taxonomy" id="2133766"/>
    <lineage>
        <taxon>Bacteria</taxon>
        <taxon>Pseudomonadati</taxon>
        <taxon>Bacteroidota</taxon>
        <taxon>Flavobacteriia</taxon>
        <taxon>Flavobacteriales</taxon>
        <taxon>Flavobacteriaceae</taxon>
        <taxon>Flavobacterium</taxon>
    </lineage>
</organism>
<dbReference type="PROSITE" id="PS01124">
    <property type="entry name" value="HTH_ARAC_FAMILY_2"/>
    <property type="match status" value="1"/>
</dbReference>
<comment type="caution">
    <text evidence="5">The sequence shown here is derived from an EMBL/GenBank/DDBJ whole genome shotgun (WGS) entry which is preliminary data.</text>
</comment>
<keyword evidence="3" id="KW-0804">Transcription</keyword>
<dbReference type="Proteomes" id="UP000288102">
    <property type="component" value="Unassembled WGS sequence"/>
</dbReference>
<reference evidence="6" key="1">
    <citation type="journal article" date="2019" name="Syst. Appl. Microbiol.">
        <title>Flavobacterium circumlabens sp. nov. and Flavobacterium cupreum sp. nov., two psychrotrophic species isolated from Antarctic environmental samples.</title>
        <authorList>
            <person name="Kralova S."/>
            <person name="Busse H.-J."/>
            <person name="Svec P."/>
            <person name="Maslanova I."/>
            <person name="Stankova E."/>
            <person name="Bartak M."/>
            <person name="Sedlacek I."/>
        </authorList>
    </citation>
    <scope>NUCLEOTIDE SEQUENCE [LARGE SCALE GENOMIC DNA]</scope>
    <source>
        <strain evidence="6">CCM 8825</strain>
    </source>
</reference>
<evidence type="ECO:0000259" key="4">
    <source>
        <dbReference type="PROSITE" id="PS01124"/>
    </source>
</evidence>
<keyword evidence="6" id="KW-1185">Reference proteome</keyword>
<dbReference type="InterPro" id="IPR018060">
    <property type="entry name" value="HTH_AraC"/>
</dbReference>
<dbReference type="Gene3D" id="1.10.10.60">
    <property type="entry name" value="Homeodomain-like"/>
    <property type="match status" value="2"/>
</dbReference>
<name>A0A434ADL1_9FLAO</name>
<keyword evidence="2" id="KW-0238">DNA-binding</keyword>
<dbReference type="GO" id="GO:0003700">
    <property type="term" value="F:DNA-binding transcription factor activity"/>
    <property type="evidence" value="ECO:0007669"/>
    <property type="project" value="InterPro"/>
</dbReference>
<dbReference type="PROSITE" id="PS00041">
    <property type="entry name" value="HTH_ARAC_FAMILY_1"/>
    <property type="match status" value="1"/>
</dbReference>
<proteinExistence type="predicted"/>
<dbReference type="Pfam" id="PF12833">
    <property type="entry name" value="HTH_18"/>
    <property type="match status" value="1"/>
</dbReference>
<gene>
    <name evidence="5" type="ORF">D0817_02285</name>
</gene>
<evidence type="ECO:0000313" key="5">
    <source>
        <dbReference type="EMBL" id="RUT72455.1"/>
    </source>
</evidence>
<dbReference type="InterPro" id="IPR018062">
    <property type="entry name" value="HTH_AraC-typ_CS"/>
</dbReference>
<protein>
    <submittedName>
        <fullName evidence="5">AraC family transcriptional regulator</fullName>
    </submittedName>
</protein>
<dbReference type="PANTHER" id="PTHR47893:SF1">
    <property type="entry name" value="REGULATORY PROTEIN PCHR"/>
    <property type="match status" value="1"/>
</dbReference>
<dbReference type="SUPFAM" id="SSF46689">
    <property type="entry name" value="Homeodomain-like"/>
    <property type="match status" value="2"/>
</dbReference>
<dbReference type="InterPro" id="IPR009057">
    <property type="entry name" value="Homeodomain-like_sf"/>
</dbReference>
<evidence type="ECO:0000256" key="3">
    <source>
        <dbReference type="ARBA" id="ARBA00023163"/>
    </source>
</evidence>
<evidence type="ECO:0000256" key="1">
    <source>
        <dbReference type="ARBA" id="ARBA00023015"/>
    </source>
</evidence>
<feature type="domain" description="HTH araC/xylS-type" evidence="4">
    <location>
        <begin position="237"/>
        <end position="335"/>
    </location>
</feature>
<dbReference type="InterPro" id="IPR053142">
    <property type="entry name" value="PchR_regulatory_protein"/>
</dbReference>
<dbReference type="AlphaFoldDB" id="A0A434ADL1"/>
<evidence type="ECO:0000256" key="2">
    <source>
        <dbReference type="ARBA" id="ARBA00023125"/>
    </source>
</evidence>
<dbReference type="GO" id="GO:0043565">
    <property type="term" value="F:sequence-specific DNA binding"/>
    <property type="evidence" value="ECO:0007669"/>
    <property type="project" value="InterPro"/>
</dbReference>
<dbReference type="EMBL" id="QWDM01000001">
    <property type="protein sequence ID" value="RUT72455.1"/>
    <property type="molecule type" value="Genomic_DNA"/>
</dbReference>
<keyword evidence="1" id="KW-0805">Transcription regulation</keyword>
<evidence type="ECO:0000313" key="6">
    <source>
        <dbReference type="Proteomes" id="UP000288102"/>
    </source>
</evidence>
<sequence>MDKINCFKNNLMDFNDIEEGALINLLARSFGVPLENGVLNFPAEIGSGYIRRLKINHKMQVFIRNFELKKERRVIRENIENDKNLIIIAFHNIFKTDHYKENNTSGLLTSKINLPSALISSVSLDREIILPAGMKTSSIVIAIYSDYLKELLNSQENSNLIQTIVSGEQSFLFEEIVSPEMQELAAKIVNANVPDQLQGLYFRAKAELLIYLLLVELLKRNETSLASINAADVKIMYRVRDKILQNINEPPRLEDLVLFSGMSKSKLQNLFKQVFGDSIYNYYQSFRMRQAADMIREERISVSQVGYIMGFSNLSHFSRMFEKHIGFKPKRYAQLSK</sequence>
<accession>A0A434ADL1</accession>
<dbReference type="SMART" id="SM00342">
    <property type="entry name" value="HTH_ARAC"/>
    <property type="match status" value="1"/>
</dbReference>
<dbReference type="PANTHER" id="PTHR47893">
    <property type="entry name" value="REGULATORY PROTEIN PCHR"/>
    <property type="match status" value="1"/>
</dbReference>